<keyword evidence="5 7" id="KW-0573">Peptidoglycan synthesis</keyword>
<dbReference type="GO" id="GO:0071555">
    <property type="term" value="P:cell wall organization"/>
    <property type="evidence" value="ECO:0007669"/>
    <property type="project" value="UniProtKB-UniRule"/>
</dbReference>
<dbReference type="OrthoDB" id="463216at2"/>
<dbReference type="PROSITE" id="PS52029">
    <property type="entry name" value="LD_TPASE"/>
    <property type="match status" value="1"/>
</dbReference>
<evidence type="ECO:0000256" key="6">
    <source>
        <dbReference type="ARBA" id="ARBA00023316"/>
    </source>
</evidence>
<dbReference type="PANTHER" id="PTHR30582">
    <property type="entry name" value="L,D-TRANSPEPTIDASE"/>
    <property type="match status" value="1"/>
</dbReference>
<evidence type="ECO:0000256" key="3">
    <source>
        <dbReference type="ARBA" id="ARBA00022679"/>
    </source>
</evidence>
<accession>A0A4U1L7I8</accession>
<dbReference type="Pfam" id="PF03734">
    <property type="entry name" value="YkuD"/>
    <property type="match status" value="1"/>
</dbReference>
<feature type="domain" description="L,D-TPase catalytic" evidence="9">
    <location>
        <begin position="39"/>
        <end position="147"/>
    </location>
</feature>
<keyword evidence="4 7" id="KW-0133">Cell shape</keyword>
<dbReference type="GO" id="GO:0016740">
    <property type="term" value="F:transferase activity"/>
    <property type="evidence" value="ECO:0007669"/>
    <property type="project" value="UniProtKB-KW"/>
</dbReference>
<dbReference type="GO" id="GO:0018104">
    <property type="term" value="P:peptidoglycan-protein cross-linking"/>
    <property type="evidence" value="ECO:0007669"/>
    <property type="project" value="TreeGrafter"/>
</dbReference>
<evidence type="ECO:0000256" key="5">
    <source>
        <dbReference type="ARBA" id="ARBA00022984"/>
    </source>
</evidence>
<evidence type="ECO:0000256" key="1">
    <source>
        <dbReference type="ARBA" id="ARBA00004752"/>
    </source>
</evidence>
<feature type="active site" description="Proton donor/acceptor" evidence="7">
    <location>
        <position position="110"/>
    </location>
</feature>
<evidence type="ECO:0000256" key="7">
    <source>
        <dbReference type="PROSITE-ProRule" id="PRU01373"/>
    </source>
</evidence>
<evidence type="ECO:0000256" key="4">
    <source>
        <dbReference type="ARBA" id="ARBA00022960"/>
    </source>
</evidence>
<feature type="compositionally biased region" description="Low complexity" evidence="8">
    <location>
        <begin position="171"/>
        <end position="185"/>
    </location>
</feature>
<organism evidence="10 11">
    <name type="scientific">Sphingomonas baiyangensis</name>
    <dbReference type="NCBI Taxonomy" id="2572576"/>
    <lineage>
        <taxon>Bacteria</taxon>
        <taxon>Pseudomonadati</taxon>
        <taxon>Pseudomonadota</taxon>
        <taxon>Alphaproteobacteria</taxon>
        <taxon>Sphingomonadales</taxon>
        <taxon>Sphingomonadaceae</taxon>
        <taxon>Sphingomonas</taxon>
    </lineage>
</organism>
<dbReference type="InterPro" id="IPR005490">
    <property type="entry name" value="LD_TPept_cat_dom"/>
</dbReference>
<dbReference type="Gene3D" id="2.40.440.10">
    <property type="entry name" value="L,D-transpeptidase catalytic domain-like"/>
    <property type="match status" value="1"/>
</dbReference>
<keyword evidence="11" id="KW-1185">Reference proteome</keyword>
<protein>
    <recommendedName>
        <fullName evidence="9">L,D-TPase catalytic domain-containing protein</fullName>
    </recommendedName>
</protein>
<dbReference type="UniPathway" id="UPA00219"/>
<evidence type="ECO:0000256" key="8">
    <source>
        <dbReference type="SAM" id="MobiDB-lite"/>
    </source>
</evidence>
<comment type="caution">
    <text evidence="10">The sequence shown here is derived from an EMBL/GenBank/DDBJ whole genome shotgun (WGS) entry which is preliminary data.</text>
</comment>
<gene>
    <name evidence="10" type="ORF">FBR43_13935</name>
</gene>
<dbReference type="GO" id="GO:0008360">
    <property type="term" value="P:regulation of cell shape"/>
    <property type="evidence" value="ECO:0007669"/>
    <property type="project" value="UniProtKB-UniRule"/>
</dbReference>
<name>A0A4U1L7I8_9SPHN</name>
<proteinExistence type="inferred from homology"/>
<reference evidence="10 11" key="1">
    <citation type="submission" date="2019-04" db="EMBL/GenBank/DDBJ databases">
        <authorList>
            <person name="Yang Y."/>
            <person name="Wei D."/>
        </authorList>
    </citation>
    <scope>NUCLEOTIDE SEQUENCE [LARGE SCALE GENOMIC DNA]</scope>
    <source>
        <strain evidence="10 11">L-1-4w-11</strain>
    </source>
</reference>
<feature type="region of interest" description="Disordered" evidence="8">
    <location>
        <begin position="155"/>
        <end position="185"/>
    </location>
</feature>
<comment type="similarity">
    <text evidence="2">Belongs to the YkuD family.</text>
</comment>
<evidence type="ECO:0000259" key="9">
    <source>
        <dbReference type="PROSITE" id="PS52029"/>
    </source>
</evidence>
<dbReference type="PANTHER" id="PTHR30582:SF2">
    <property type="entry name" value="L,D-TRANSPEPTIDASE YCIB-RELATED"/>
    <property type="match status" value="1"/>
</dbReference>
<sequence>MPAAAQAKGPEVRTALTSETPLVHGEYLWDDSATATGPTRIVVDLATEQLHVYRGGVEVGRAFILYGADHKPTPTGTFPILQRKRDHISNLYGAPMPFMLRLTWTGIAIHGSEVETNAATHGCVGVPDEFAARLFEIAKVGDVVTVTRNWRPELYGEDAAPSPQPAPPPAEAAAPMLPEPDLSAL</sequence>
<dbReference type="InterPro" id="IPR038063">
    <property type="entry name" value="Transpep_catalytic_dom"/>
</dbReference>
<dbReference type="InterPro" id="IPR050979">
    <property type="entry name" value="LD-transpeptidase"/>
</dbReference>
<dbReference type="CDD" id="cd16913">
    <property type="entry name" value="YkuD_like"/>
    <property type="match status" value="1"/>
</dbReference>
<evidence type="ECO:0000256" key="2">
    <source>
        <dbReference type="ARBA" id="ARBA00005992"/>
    </source>
</evidence>
<evidence type="ECO:0000313" key="10">
    <source>
        <dbReference type="EMBL" id="TKD52310.1"/>
    </source>
</evidence>
<evidence type="ECO:0000313" key="11">
    <source>
        <dbReference type="Proteomes" id="UP000309138"/>
    </source>
</evidence>
<comment type="pathway">
    <text evidence="1 7">Cell wall biogenesis; peptidoglycan biosynthesis.</text>
</comment>
<keyword evidence="3" id="KW-0808">Transferase</keyword>
<feature type="active site" description="Nucleophile" evidence="7">
    <location>
        <position position="123"/>
    </location>
</feature>
<dbReference type="AlphaFoldDB" id="A0A4U1L7I8"/>
<dbReference type="Proteomes" id="UP000309138">
    <property type="component" value="Unassembled WGS sequence"/>
</dbReference>
<keyword evidence="6 7" id="KW-0961">Cell wall biogenesis/degradation</keyword>
<dbReference type="GO" id="GO:0005576">
    <property type="term" value="C:extracellular region"/>
    <property type="evidence" value="ECO:0007669"/>
    <property type="project" value="TreeGrafter"/>
</dbReference>
<dbReference type="EMBL" id="SWKR01000002">
    <property type="protein sequence ID" value="TKD52310.1"/>
    <property type="molecule type" value="Genomic_DNA"/>
</dbReference>
<dbReference type="GO" id="GO:0071972">
    <property type="term" value="F:peptidoglycan L,D-transpeptidase activity"/>
    <property type="evidence" value="ECO:0007669"/>
    <property type="project" value="TreeGrafter"/>
</dbReference>
<dbReference type="SUPFAM" id="SSF141523">
    <property type="entry name" value="L,D-transpeptidase catalytic domain-like"/>
    <property type="match status" value="1"/>
</dbReference>